<dbReference type="GO" id="GO:0009252">
    <property type="term" value="P:peptidoglycan biosynthetic process"/>
    <property type="evidence" value="ECO:0007669"/>
    <property type="project" value="UniProtKB-KW"/>
</dbReference>
<feature type="domain" description="Glycosyl transferase family 51" evidence="11">
    <location>
        <begin position="27"/>
        <end position="157"/>
    </location>
</feature>
<dbReference type="PANTHER" id="PTHR30400">
    <property type="entry name" value="MONOFUNCTIONAL BIOSYNTHETIC PEPTIDOGLYCAN TRANSGLYCOSYLASE"/>
    <property type="match status" value="1"/>
</dbReference>
<gene>
    <name evidence="12" type="ORF">KPZU09_60210</name>
</gene>
<dbReference type="PANTHER" id="PTHR30400:SF0">
    <property type="entry name" value="BIOSYNTHETIC PEPTIDOGLYCAN TRANSGLYCOSYLASE"/>
    <property type="match status" value="1"/>
</dbReference>
<keyword evidence="1" id="KW-1003">Cell membrane</keyword>
<evidence type="ECO:0000256" key="8">
    <source>
        <dbReference type="ARBA" id="ARBA00022989"/>
    </source>
</evidence>
<evidence type="ECO:0000256" key="3">
    <source>
        <dbReference type="ARBA" id="ARBA00022676"/>
    </source>
</evidence>
<dbReference type="InterPro" id="IPR001264">
    <property type="entry name" value="Glyco_trans_51"/>
</dbReference>
<dbReference type="SUPFAM" id="SSF53955">
    <property type="entry name" value="Lysozyme-like"/>
    <property type="match status" value="1"/>
</dbReference>
<dbReference type="NCBIfam" id="TIGR02070">
    <property type="entry name" value="mono_pep_trsgly"/>
    <property type="match status" value="1"/>
</dbReference>
<sequence length="229" mass="25624">MLPVPFSAVMLERQVSAWLSGDFHYLAHSDWVAMDKISPWMGLAVIAAEDQKFPEHWGFDVSAIEKALAHNERHETRIRGASTLSQQTAKNLFLWDGRSWLRKGLEAGLTVGIETVWSKKRILTVYLNIAEFGDGIFGVEAAAQRYFHKPASQLTPGKRLCWPRCCRTRSAIAPMRRQAMCAVVRPGSYARCDSWAGKGSCASISSISGLLRRRGWYSRQSSAAGKRHV</sequence>
<dbReference type="EMBL" id="BNFF01000001">
    <property type="protein sequence ID" value="GHK56285.1"/>
    <property type="molecule type" value="Genomic_DNA"/>
</dbReference>
<organism evidence="12 13">
    <name type="scientific">Klebsiella pneumoniae</name>
    <dbReference type="NCBI Taxonomy" id="573"/>
    <lineage>
        <taxon>Bacteria</taxon>
        <taxon>Pseudomonadati</taxon>
        <taxon>Pseudomonadota</taxon>
        <taxon>Gammaproteobacteria</taxon>
        <taxon>Enterobacterales</taxon>
        <taxon>Enterobacteriaceae</taxon>
        <taxon>Klebsiella/Raoultella group</taxon>
        <taxon>Klebsiella</taxon>
        <taxon>Klebsiella pneumoniae complex</taxon>
    </lineage>
</organism>
<keyword evidence="10" id="KW-0961">Cell wall biogenesis/degradation</keyword>
<name>A0A919HY20_KLEPN</name>
<keyword evidence="2" id="KW-0997">Cell inner membrane</keyword>
<keyword evidence="4" id="KW-0808">Transferase</keyword>
<evidence type="ECO:0000256" key="2">
    <source>
        <dbReference type="ARBA" id="ARBA00022519"/>
    </source>
</evidence>
<dbReference type="GO" id="GO:0009274">
    <property type="term" value="C:peptidoglycan-based cell wall"/>
    <property type="evidence" value="ECO:0007669"/>
    <property type="project" value="InterPro"/>
</dbReference>
<keyword evidence="8" id="KW-1133">Transmembrane helix</keyword>
<evidence type="ECO:0000256" key="1">
    <source>
        <dbReference type="ARBA" id="ARBA00022475"/>
    </source>
</evidence>
<dbReference type="Proteomes" id="UP000655094">
    <property type="component" value="Unassembled WGS sequence"/>
</dbReference>
<keyword evidence="3" id="KW-0328">Glycosyltransferase</keyword>
<comment type="caution">
    <text evidence="12">The sequence shown here is derived from an EMBL/GenBank/DDBJ whole genome shotgun (WGS) entry which is preliminary data.</text>
</comment>
<dbReference type="InterPro" id="IPR023346">
    <property type="entry name" value="Lysozyme-like_dom_sf"/>
</dbReference>
<evidence type="ECO:0000259" key="11">
    <source>
        <dbReference type="Pfam" id="PF00912"/>
    </source>
</evidence>
<dbReference type="AlphaFoldDB" id="A0A919HY20"/>
<keyword evidence="9" id="KW-0472">Membrane</keyword>
<dbReference type="GO" id="GO:0071555">
    <property type="term" value="P:cell wall organization"/>
    <property type="evidence" value="ECO:0007669"/>
    <property type="project" value="UniProtKB-KW"/>
</dbReference>
<evidence type="ECO:0000256" key="7">
    <source>
        <dbReference type="ARBA" id="ARBA00022984"/>
    </source>
</evidence>
<evidence type="ECO:0000313" key="12">
    <source>
        <dbReference type="EMBL" id="GHK56285.1"/>
    </source>
</evidence>
<evidence type="ECO:0000256" key="9">
    <source>
        <dbReference type="ARBA" id="ARBA00023136"/>
    </source>
</evidence>
<evidence type="ECO:0000313" key="13">
    <source>
        <dbReference type="Proteomes" id="UP000655094"/>
    </source>
</evidence>
<protein>
    <recommendedName>
        <fullName evidence="11">Glycosyl transferase family 51 domain-containing protein</fullName>
    </recommendedName>
</protein>
<dbReference type="GO" id="GO:0016763">
    <property type="term" value="F:pentosyltransferase activity"/>
    <property type="evidence" value="ECO:0007669"/>
    <property type="project" value="InterPro"/>
</dbReference>
<dbReference type="InterPro" id="IPR036950">
    <property type="entry name" value="PBP_transglycosylase"/>
</dbReference>
<keyword evidence="7" id="KW-0573">Peptidoglycan synthesis</keyword>
<evidence type="ECO:0000256" key="5">
    <source>
        <dbReference type="ARBA" id="ARBA00022692"/>
    </source>
</evidence>
<dbReference type="InterPro" id="IPR011812">
    <property type="entry name" value="Pep_trsgly"/>
</dbReference>
<evidence type="ECO:0000256" key="4">
    <source>
        <dbReference type="ARBA" id="ARBA00022679"/>
    </source>
</evidence>
<dbReference type="GO" id="GO:0008360">
    <property type="term" value="P:regulation of cell shape"/>
    <property type="evidence" value="ECO:0007669"/>
    <property type="project" value="UniProtKB-KW"/>
</dbReference>
<reference evidence="12" key="1">
    <citation type="submission" date="2020-10" db="EMBL/GenBank/DDBJ databases">
        <title>Genome Sequence of ESBL Producing Zambian Clinical Strains.</title>
        <authorList>
            <person name="Shawa M."/>
            <person name="Furuta Y."/>
            <person name="Simbotwe M."/>
            <person name="Mulenga E."/>
            <person name="Mubanga M."/>
            <person name="Mulenga G."/>
            <person name="Kaile C."/>
            <person name="Zorigt T."/>
            <person name="Hang'ombe B."/>
            <person name="Higashi H."/>
        </authorList>
    </citation>
    <scope>NUCLEOTIDE SEQUENCE</scope>
    <source>
        <strain evidence="12">Zam_UTH_09</strain>
    </source>
</reference>
<evidence type="ECO:0000256" key="10">
    <source>
        <dbReference type="ARBA" id="ARBA00023316"/>
    </source>
</evidence>
<dbReference type="Pfam" id="PF00912">
    <property type="entry name" value="Transgly"/>
    <property type="match status" value="1"/>
</dbReference>
<dbReference type="GO" id="GO:0016020">
    <property type="term" value="C:membrane"/>
    <property type="evidence" value="ECO:0007669"/>
    <property type="project" value="InterPro"/>
</dbReference>
<proteinExistence type="predicted"/>
<keyword evidence="5" id="KW-0812">Transmembrane</keyword>
<accession>A0A919HY20</accession>
<dbReference type="Gene3D" id="1.10.3810.10">
    <property type="entry name" value="Biosynthetic peptidoglycan transglycosylase-like"/>
    <property type="match status" value="1"/>
</dbReference>
<keyword evidence="6" id="KW-0133">Cell shape</keyword>
<evidence type="ECO:0000256" key="6">
    <source>
        <dbReference type="ARBA" id="ARBA00022960"/>
    </source>
</evidence>